<evidence type="ECO:0000313" key="2">
    <source>
        <dbReference type="Proteomes" id="UP000050761"/>
    </source>
</evidence>
<name>A0A183FL71_HELPZ</name>
<dbReference type="EMBL" id="UZAH01026018">
    <property type="protein sequence ID" value="VDO74344.1"/>
    <property type="molecule type" value="Genomic_DNA"/>
</dbReference>
<protein>
    <submittedName>
        <fullName evidence="3">G_PROTEIN_RECEP_F1_2 domain-containing protein</fullName>
    </submittedName>
</protein>
<evidence type="ECO:0000313" key="1">
    <source>
        <dbReference type="EMBL" id="VDO74344.1"/>
    </source>
</evidence>
<keyword evidence="2" id="KW-1185">Reference proteome</keyword>
<evidence type="ECO:0000313" key="3">
    <source>
        <dbReference type="WBParaSite" id="HPBE_0000796601-mRNA-1"/>
    </source>
</evidence>
<dbReference type="AlphaFoldDB" id="A0A183FL71"/>
<accession>A0A183FL71</accession>
<sequence length="107" mass="12452">MATVILRRCFENEIRMRPPLDIQCSHNKHYRRISSGLASISAEIRFSKRALYIPSVFFVIIAGIEHIADFSESATINKIVNENVCLEEWLIFISYRNAIFSAMLRTW</sequence>
<gene>
    <name evidence="1" type="ORF">HPBE_LOCUS7967</name>
</gene>
<organism evidence="2 3">
    <name type="scientific">Heligmosomoides polygyrus</name>
    <name type="common">Parasitic roundworm</name>
    <dbReference type="NCBI Taxonomy" id="6339"/>
    <lineage>
        <taxon>Eukaryota</taxon>
        <taxon>Metazoa</taxon>
        <taxon>Ecdysozoa</taxon>
        <taxon>Nematoda</taxon>
        <taxon>Chromadorea</taxon>
        <taxon>Rhabditida</taxon>
        <taxon>Rhabditina</taxon>
        <taxon>Rhabditomorpha</taxon>
        <taxon>Strongyloidea</taxon>
        <taxon>Heligmosomidae</taxon>
        <taxon>Heligmosomoides</taxon>
    </lineage>
</organism>
<reference evidence="3" key="2">
    <citation type="submission" date="2019-09" db="UniProtKB">
        <authorList>
            <consortium name="WormBaseParasite"/>
        </authorList>
    </citation>
    <scope>IDENTIFICATION</scope>
</reference>
<reference evidence="1 2" key="1">
    <citation type="submission" date="2018-11" db="EMBL/GenBank/DDBJ databases">
        <authorList>
            <consortium name="Pathogen Informatics"/>
        </authorList>
    </citation>
    <scope>NUCLEOTIDE SEQUENCE [LARGE SCALE GENOMIC DNA]</scope>
</reference>
<accession>A0A3P7YR58</accession>
<dbReference type="WBParaSite" id="HPBE_0000796601-mRNA-1">
    <property type="protein sequence ID" value="HPBE_0000796601-mRNA-1"/>
    <property type="gene ID" value="HPBE_0000796601"/>
</dbReference>
<proteinExistence type="predicted"/>
<dbReference type="Proteomes" id="UP000050761">
    <property type="component" value="Unassembled WGS sequence"/>
</dbReference>